<dbReference type="GO" id="GO:0004659">
    <property type="term" value="F:prenyltransferase activity"/>
    <property type="evidence" value="ECO:0007669"/>
    <property type="project" value="InterPro"/>
</dbReference>
<reference evidence="7 8" key="1">
    <citation type="submission" date="2016-06" db="EMBL/GenBank/DDBJ databases">
        <title>Respiratory ammonification of nitrate coupled to the oxidation of elemental sulfur in deep-sea autotrophic thermophilic bacteria.</title>
        <authorList>
            <person name="Slobodkina G.B."/>
            <person name="Mardanov A.V."/>
            <person name="Ravin N.V."/>
            <person name="Frolova A.A."/>
            <person name="Viryasiv M.B."/>
            <person name="Chernyh N.A."/>
            <person name="Bonch-Osmolovskaya E.A."/>
            <person name="Slobodkin A.I."/>
        </authorList>
    </citation>
    <scope>NUCLEOTIDE SEQUENCE [LARGE SCALE GENOMIC DNA]</scope>
    <source>
        <strain evidence="7 8">S69</strain>
    </source>
</reference>
<dbReference type="RefSeq" id="WP_067615300.1">
    <property type="nucleotide sequence ID" value="NZ_MAGO01000001.1"/>
</dbReference>
<organism evidence="7 8">
    <name type="scientific">Dissulfuribacter thermophilus</name>
    <dbReference type="NCBI Taxonomy" id="1156395"/>
    <lineage>
        <taxon>Bacteria</taxon>
        <taxon>Pseudomonadati</taxon>
        <taxon>Thermodesulfobacteriota</taxon>
        <taxon>Dissulfuribacteria</taxon>
        <taxon>Dissulfuribacterales</taxon>
        <taxon>Dissulfuribacteraceae</taxon>
        <taxon>Dissulfuribacter</taxon>
    </lineage>
</organism>
<dbReference type="InterPro" id="IPR008949">
    <property type="entry name" value="Isoprenoid_synthase_dom_sf"/>
</dbReference>
<evidence type="ECO:0000313" key="7">
    <source>
        <dbReference type="EMBL" id="OCC16250.1"/>
    </source>
</evidence>
<dbReference type="OrthoDB" id="9805316at2"/>
<dbReference type="PANTHER" id="PTHR12001">
    <property type="entry name" value="GERANYLGERANYL PYROPHOSPHATE SYNTHASE"/>
    <property type="match status" value="1"/>
</dbReference>
<protein>
    <submittedName>
        <fullName evidence="7">Octaprenyl diphosphate synthase</fullName>
    </submittedName>
</protein>
<comment type="similarity">
    <text evidence="2 6">Belongs to the FPP/GGPP synthase family.</text>
</comment>
<evidence type="ECO:0000256" key="1">
    <source>
        <dbReference type="ARBA" id="ARBA00001946"/>
    </source>
</evidence>
<comment type="caution">
    <text evidence="7">The sequence shown here is derived from an EMBL/GenBank/DDBJ whole genome shotgun (WGS) entry which is preliminary data.</text>
</comment>
<dbReference type="GO" id="GO:0046872">
    <property type="term" value="F:metal ion binding"/>
    <property type="evidence" value="ECO:0007669"/>
    <property type="project" value="UniProtKB-KW"/>
</dbReference>
<keyword evidence="5" id="KW-0460">Magnesium</keyword>
<name>A0A1B9F8L8_9BACT</name>
<keyword evidence="4" id="KW-0479">Metal-binding</keyword>
<comment type="cofactor">
    <cofactor evidence="1">
        <name>Mg(2+)</name>
        <dbReference type="ChEBI" id="CHEBI:18420"/>
    </cofactor>
</comment>
<proteinExistence type="inferred from homology"/>
<dbReference type="AlphaFoldDB" id="A0A1B9F8L8"/>
<dbReference type="SUPFAM" id="SSF48576">
    <property type="entry name" value="Terpenoid synthases"/>
    <property type="match status" value="1"/>
</dbReference>
<evidence type="ECO:0000313" key="8">
    <source>
        <dbReference type="Proteomes" id="UP000093080"/>
    </source>
</evidence>
<sequence length="323" mass="35959">MKKSPLEPFKKDLVEIERHLENCLGCEHPLVQEVSRYIVFSGGKRIRPVLTVACARLFGIENDDCYRLSVVPEYLHAASLLHDDVVDEGELRRGKLPAYKVWGNRITILSGDYLYARAIEIASSFGNAEIDAVIAKTVQKMSEGEIIQLVQSKDPELTLEVYYSIIERKTGALIAASAMIGGLFAGAPKALCKSLYVFGDLIGKAFQIVDDLLDYTGDENELGKGIGTDLKEGKVTVPLIYAFKMSDPQVREKIKKILSQENISDDEVNWVRSVILSTGALEASFNEAKGHIDNAIKELNKMPESETVGHLVNLSRYILERRR</sequence>
<evidence type="ECO:0000256" key="2">
    <source>
        <dbReference type="ARBA" id="ARBA00006706"/>
    </source>
</evidence>
<dbReference type="SFLD" id="SFLDS00005">
    <property type="entry name" value="Isoprenoid_Synthase_Type_I"/>
    <property type="match status" value="1"/>
</dbReference>
<keyword evidence="8" id="KW-1185">Reference proteome</keyword>
<evidence type="ECO:0000256" key="4">
    <source>
        <dbReference type="ARBA" id="ARBA00022723"/>
    </source>
</evidence>
<gene>
    <name evidence="7" type="ORF">DBT_0067</name>
</gene>
<dbReference type="Pfam" id="PF00348">
    <property type="entry name" value="polyprenyl_synt"/>
    <property type="match status" value="1"/>
</dbReference>
<accession>A0A1B9F8L8</accession>
<dbReference type="GO" id="GO:0008299">
    <property type="term" value="P:isoprenoid biosynthetic process"/>
    <property type="evidence" value="ECO:0007669"/>
    <property type="project" value="InterPro"/>
</dbReference>
<dbReference type="STRING" id="1156395.DBT_0067"/>
<dbReference type="PROSITE" id="PS00723">
    <property type="entry name" value="POLYPRENYL_SYNTHASE_1"/>
    <property type="match status" value="1"/>
</dbReference>
<evidence type="ECO:0000256" key="3">
    <source>
        <dbReference type="ARBA" id="ARBA00022679"/>
    </source>
</evidence>
<dbReference type="Gene3D" id="1.10.600.10">
    <property type="entry name" value="Farnesyl Diphosphate Synthase"/>
    <property type="match status" value="1"/>
</dbReference>
<dbReference type="Proteomes" id="UP000093080">
    <property type="component" value="Unassembled WGS sequence"/>
</dbReference>
<dbReference type="EMBL" id="MAGO01000001">
    <property type="protein sequence ID" value="OCC16250.1"/>
    <property type="molecule type" value="Genomic_DNA"/>
</dbReference>
<dbReference type="InterPro" id="IPR000092">
    <property type="entry name" value="Polyprenyl_synt"/>
</dbReference>
<dbReference type="PROSITE" id="PS00444">
    <property type="entry name" value="POLYPRENYL_SYNTHASE_2"/>
    <property type="match status" value="1"/>
</dbReference>
<keyword evidence="3 6" id="KW-0808">Transferase</keyword>
<evidence type="ECO:0000256" key="6">
    <source>
        <dbReference type="RuleBase" id="RU004466"/>
    </source>
</evidence>
<dbReference type="InterPro" id="IPR033749">
    <property type="entry name" value="Polyprenyl_synt_CS"/>
</dbReference>
<dbReference type="CDD" id="cd00685">
    <property type="entry name" value="Trans_IPPS_HT"/>
    <property type="match status" value="1"/>
</dbReference>
<evidence type="ECO:0000256" key="5">
    <source>
        <dbReference type="ARBA" id="ARBA00022842"/>
    </source>
</evidence>
<dbReference type="PANTHER" id="PTHR12001:SF69">
    <property type="entry name" value="ALL TRANS-POLYPRENYL-DIPHOSPHATE SYNTHASE PDSS1"/>
    <property type="match status" value="1"/>
</dbReference>